<evidence type="ECO:0000256" key="3">
    <source>
        <dbReference type="ARBA" id="ARBA00022676"/>
    </source>
</evidence>
<comment type="subcellular location">
    <subcellularLocation>
        <location evidence="1">Cell membrane</location>
        <topology evidence="1">Multi-pass membrane protein</topology>
    </subcellularLocation>
</comment>
<dbReference type="RefSeq" id="WP_068668641.1">
    <property type="nucleotide sequence ID" value="NZ_LWLG01000001.1"/>
</dbReference>
<comment type="caution">
    <text evidence="9">The sequence shown here is derived from an EMBL/GenBank/DDBJ whole genome shotgun (WGS) entry which is preliminary data.</text>
</comment>
<feature type="transmembrane region" description="Helical" evidence="8">
    <location>
        <begin position="206"/>
        <end position="227"/>
    </location>
</feature>
<protein>
    <submittedName>
        <fullName evidence="9">Uncharacterized protein</fullName>
    </submittedName>
</protein>
<organism evidence="9 10">
    <name type="scientific">Thermosulfurimonas dismutans</name>
    <dbReference type="NCBI Taxonomy" id="999894"/>
    <lineage>
        <taxon>Bacteria</taxon>
        <taxon>Pseudomonadati</taxon>
        <taxon>Thermodesulfobacteriota</taxon>
        <taxon>Thermodesulfobacteria</taxon>
        <taxon>Thermodesulfobacteriales</taxon>
        <taxon>Thermodesulfobacteriaceae</taxon>
        <taxon>Thermosulfurimonas</taxon>
    </lineage>
</organism>
<evidence type="ECO:0000256" key="1">
    <source>
        <dbReference type="ARBA" id="ARBA00004651"/>
    </source>
</evidence>
<dbReference type="Proteomes" id="UP000078390">
    <property type="component" value="Unassembled WGS sequence"/>
</dbReference>
<dbReference type="EMBL" id="LWLG01000001">
    <property type="protein sequence ID" value="OAQ21828.1"/>
    <property type="molecule type" value="Genomic_DNA"/>
</dbReference>
<dbReference type="STRING" id="999894.TDIS_0346"/>
<keyword evidence="6 8" id="KW-1133">Transmembrane helix</keyword>
<evidence type="ECO:0000313" key="9">
    <source>
        <dbReference type="EMBL" id="OAQ21828.1"/>
    </source>
</evidence>
<evidence type="ECO:0000256" key="6">
    <source>
        <dbReference type="ARBA" id="ARBA00022989"/>
    </source>
</evidence>
<evidence type="ECO:0000256" key="7">
    <source>
        <dbReference type="ARBA" id="ARBA00023136"/>
    </source>
</evidence>
<feature type="transmembrane region" description="Helical" evidence="8">
    <location>
        <begin position="411"/>
        <end position="432"/>
    </location>
</feature>
<feature type="transmembrane region" description="Helical" evidence="8">
    <location>
        <begin position="352"/>
        <end position="374"/>
    </location>
</feature>
<feature type="transmembrane region" description="Helical" evidence="8">
    <location>
        <begin position="299"/>
        <end position="317"/>
    </location>
</feature>
<feature type="transmembrane region" description="Helical" evidence="8">
    <location>
        <begin position="140"/>
        <end position="157"/>
    </location>
</feature>
<reference evidence="9 10" key="1">
    <citation type="submission" date="2016-04" db="EMBL/GenBank/DDBJ databases">
        <title>Genome analysis of Thermosulfurimonas dismutans, the first thermophilic sulfur-disproportionating bacterium of the phylum Thermodesulfobacteria.</title>
        <authorList>
            <person name="Mardanov A.V."/>
            <person name="Beletsky A.V."/>
            <person name="Kadnikov V.V."/>
            <person name="Slobodkin A.I."/>
            <person name="Ravin N.V."/>
        </authorList>
    </citation>
    <scope>NUCLEOTIDE SEQUENCE [LARGE SCALE GENOMIC DNA]</scope>
    <source>
        <strain evidence="9 10">S95</strain>
    </source>
</reference>
<feature type="transmembrane region" description="Helical" evidence="8">
    <location>
        <begin position="386"/>
        <end position="404"/>
    </location>
</feature>
<evidence type="ECO:0000313" key="10">
    <source>
        <dbReference type="Proteomes" id="UP000078390"/>
    </source>
</evidence>
<keyword evidence="7 8" id="KW-0472">Membrane</keyword>
<dbReference type="PANTHER" id="PTHR33908">
    <property type="entry name" value="MANNOSYLTRANSFERASE YKCB-RELATED"/>
    <property type="match status" value="1"/>
</dbReference>
<evidence type="ECO:0000256" key="2">
    <source>
        <dbReference type="ARBA" id="ARBA00022475"/>
    </source>
</evidence>
<dbReference type="GO" id="GO:0016763">
    <property type="term" value="F:pentosyltransferase activity"/>
    <property type="evidence" value="ECO:0007669"/>
    <property type="project" value="TreeGrafter"/>
</dbReference>
<feature type="transmembrane region" description="Helical" evidence="8">
    <location>
        <begin position="84"/>
        <end position="105"/>
    </location>
</feature>
<keyword evidence="3" id="KW-0328">Glycosyltransferase</keyword>
<feature type="transmembrane region" description="Helical" evidence="8">
    <location>
        <begin position="323"/>
        <end position="340"/>
    </location>
</feature>
<proteinExistence type="predicted"/>
<keyword evidence="10" id="KW-1185">Reference proteome</keyword>
<evidence type="ECO:0000256" key="5">
    <source>
        <dbReference type="ARBA" id="ARBA00022692"/>
    </source>
</evidence>
<evidence type="ECO:0000256" key="8">
    <source>
        <dbReference type="SAM" id="Phobius"/>
    </source>
</evidence>
<dbReference type="GO" id="GO:0009103">
    <property type="term" value="P:lipopolysaccharide biosynthetic process"/>
    <property type="evidence" value="ECO:0007669"/>
    <property type="project" value="UniProtKB-ARBA"/>
</dbReference>
<dbReference type="GO" id="GO:0010041">
    <property type="term" value="P:response to iron(III) ion"/>
    <property type="evidence" value="ECO:0007669"/>
    <property type="project" value="TreeGrafter"/>
</dbReference>
<dbReference type="GO" id="GO:0005886">
    <property type="term" value="C:plasma membrane"/>
    <property type="evidence" value="ECO:0007669"/>
    <property type="project" value="UniProtKB-SubCell"/>
</dbReference>
<sequence length="536" mass="61573">MSRKTLLLGLLLIVGYSLALNLPYLWEREFQGEAARRVVASLEMMERQDYVIPYIEGRPYLLKPPLYNWVLISFFKLTGSHSEFVARLSSVAAATLTALFLAFIFREVARPKGLLWVLPGLVFLSIPEVLDKACRAEIDMTYTFLVTISVFSWFYLHEVKNRPGLAWTLALGLAALATLTKTFQAPAFLYGAVGPYLLIKKRLREFFSATHLLGLAAYAVVFALWFVPAAERVGAQAILQAWLGEYLGRKSPLEPSGFWGHFFGFPLEYLQGHLPWILFLPGWADRRLRKELSPGLSKLALFSFCLVAFSFPVYWLLPGTRLRYVLPAVGGLTLLVAIPLHRYLFWGKFSALIQGLLGVLMVAVVLGVTAFLILSWQRLHLAENPFAVVSLLGLIPLAALFFFLRRATSRVILLFLFMWLAKLSFAAAYFPYQARYRSHYVFAARKLQTLLPRSVELCDYRVNTPHITYYLKYKWQWVKEVRLVPEGELRRCRFVLSWRRPPGDNFVKITDIKARRRKWSLWVKKPEVQEPYNKAK</sequence>
<keyword evidence="2" id="KW-1003">Cell membrane</keyword>
<evidence type="ECO:0000256" key="4">
    <source>
        <dbReference type="ARBA" id="ARBA00022679"/>
    </source>
</evidence>
<name>A0A179D8B9_9BACT</name>
<dbReference type="PANTHER" id="PTHR33908:SF3">
    <property type="entry name" value="UNDECAPRENYL PHOSPHATE-ALPHA-4-AMINO-4-DEOXY-L-ARABINOSE ARABINOSYL TRANSFERASE"/>
    <property type="match status" value="1"/>
</dbReference>
<feature type="transmembrane region" description="Helical" evidence="8">
    <location>
        <begin position="169"/>
        <end position="199"/>
    </location>
</feature>
<accession>A0A179D8B9</accession>
<dbReference type="InterPro" id="IPR050297">
    <property type="entry name" value="LipidA_mod_glycosyltrf_83"/>
</dbReference>
<keyword evidence="4" id="KW-0808">Transferase</keyword>
<dbReference type="AlphaFoldDB" id="A0A179D8B9"/>
<gene>
    <name evidence="9" type="ORF">TDIS_0346</name>
</gene>
<keyword evidence="5 8" id="KW-0812">Transmembrane</keyword>